<dbReference type="InParanoid" id="A0A6P7FQG2"/>
<dbReference type="GO" id="GO:0008049">
    <property type="term" value="P:male courtship behavior"/>
    <property type="evidence" value="ECO:0007669"/>
    <property type="project" value="TreeGrafter"/>
</dbReference>
<feature type="transmembrane region" description="Helical" evidence="8">
    <location>
        <begin position="44"/>
        <end position="70"/>
    </location>
</feature>
<evidence type="ECO:0000313" key="9">
    <source>
        <dbReference type="RefSeq" id="XP_028135243.1"/>
    </source>
</evidence>
<protein>
    <recommendedName>
        <fullName evidence="8">Gustatory receptor</fullName>
    </recommendedName>
</protein>
<sequence length="399" mass="45621">MISVQKDIKTVYESMKPILLLSKLAGVCTLTSKKHIEEVGRSKLLTVIQILILLISMAHLGFIPYAVIYIEEMPEISLKLNSTLEQTGALSSQKFITKMANIVLISIMSILVRFSNLIHMPKYLPSLLVEIQNVDKIIPSFDNSDFRRNIILSMLLLIVSWPYQIYSILIVTTDNWMAFLMFYLNLNNNFSIISCEFQFASLCWIVQSRFERLIHNLEDIHNKHYIENGNLVLTKLATTKRYTRLMTNAFSKLNKLHGFQLLVILAGLSLNVLFGLYFTIFGGFTKNSNKTSATFQKISNVINEVLWSVYYLARFVFICVVAEIVTHKANTPKKIICNILNKTSSEHLQQELWTFLSHTMVNKLVFTASGFFRINKALITSAVSMGTTYLVILAQFQNK</sequence>
<feature type="transmembrane region" description="Helical" evidence="8">
    <location>
        <begin position="150"/>
        <end position="169"/>
    </location>
</feature>
<evidence type="ECO:0000256" key="1">
    <source>
        <dbReference type="ARBA" id="ARBA00004651"/>
    </source>
</evidence>
<dbReference type="GO" id="GO:0005886">
    <property type="term" value="C:plasma membrane"/>
    <property type="evidence" value="ECO:0007669"/>
    <property type="project" value="UniProtKB-SubCell"/>
</dbReference>
<keyword evidence="4 8" id="KW-1133">Transmembrane helix</keyword>
<dbReference type="GO" id="GO:0030425">
    <property type="term" value="C:dendrite"/>
    <property type="evidence" value="ECO:0007669"/>
    <property type="project" value="TreeGrafter"/>
</dbReference>
<feature type="transmembrane region" description="Helical" evidence="8">
    <location>
        <begin position="305"/>
        <end position="325"/>
    </location>
</feature>
<organism evidence="9">
    <name type="scientific">Diabrotica virgifera virgifera</name>
    <name type="common">western corn rootworm</name>
    <dbReference type="NCBI Taxonomy" id="50390"/>
    <lineage>
        <taxon>Eukaryota</taxon>
        <taxon>Metazoa</taxon>
        <taxon>Ecdysozoa</taxon>
        <taxon>Arthropoda</taxon>
        <taxon>Hexapoda</taxon>
        <taxon>Insecta</taxon>
        <taxon>Pterygota</taxon>
        <taxon>Neoptera</taxon>
        <taxon>Endopterygota</taxon>
        <taxon>Coleoptera</taxon>
        <taxon>Polyphaga</taxon>
        <taxon>Cucujiformia</taxon>
        <taxon>Chrysomeloidea</taxon>
        <taxon>Chrysomelidae</taxon>
        <taxon>Galerucinae</taxon>
        <taxon>Diabroticina</taxon>
        <taxon>Diabroticites</taxon>
        <taxon>Diabrotica</taxon>
    </lineage>
</organism>
<dbReference type="GO" id="GO:0050909">
    <property type="term" value="P:sensory perception of taste"/>
    <property type="evidence" value="ECO:0007669"/>
    <property type="project" value="InterPro"/>
</dbReference>
<accession>A0A6P7FQG2</accession>
<dbReference type="PANTHER" id="PTHR21143">
    <property type="entry name" value="INVERTEBRATE GUSTATORY RECEPTOR"/>
    <property type="match status" value="1"/>
</dbReference>
<dbReference type="OrthoDB" id="6759869at2759"/>
<keyword evidence="5 8" id="KW-0472">Membrane</keyword>
<comment type="subcellular location">
    <subcellularLocation>
        <location evidence="1 8">Cell membrane</location>
        <topology evidence="1 8">Multi-pass membrane protein</topology>
    </subcellularLocation>
</comment>
<gene>
    <name evidence="9" type="primary">LOC114330130</name>
</gene>
<evidence type="ECO:0000256" key="8">
    <source>
        <dbReference type="RuleBase" id="RU363108"/>
    </source>
</evidence>
<feature type="transmembrane region" description="Helical" evidence="8">
    <location>
        <begin position="261"/>
        <end position="285"/>
    </location>
</feature>
<dbReference type="Pfam" id="PF08395">
    <property type="entry name" value="7tm_7"/>
    <property type="match status" value="1"/>
</dbReference>
<evidence type="ECO:0000256" key="5">
    <source>
        <dbReference type="ARBA" id="ARBA00023136"/>
    </source>
</evidence>
<evidence type="ECO:0000256" key="3">
    <source>
        <dbReference type="ARBA" id="ARBA00022692"/>
    </source>
</evidence>
<dbReference type="GO" id="GO:0007165">
    <property type="term" value="P:signal transduction"/>
    <property type="evidence" value="ECO:0007669"/>
    <property type="project" value="UniProtKB-KW"/>
</dbReference>
<evidence type="ECO:0000256" key="6">
    <source>
        <dbReference type="ARBA" id="ARBA00023170"/>
    </source>
</evidence>
<evidence type="ECO:0000256" key="7">
    <source>
        <dbReference type="ARBA" id="ARBA00023224"/>
    </source>
</evidence>
<comment type="similarity">
    <text evidence="8">Belongs to the insect chemoreceptor superfamily. Gustatory receptor (GR) family.</text>
</comment>
<dbReference type="RefSeq" id="XP_028135243.1">
    <property type="nucleotide sequence ID" value="XM_028279442.1"/>
</dbReference>
<reference evidence="9" key="1">
    <citation type="submission" date="2025-08" db="UniProtKB">
        <authorList>
            <consortium name="RefSeq"/>
        </authorList>
    </citation>
    <scope>IDENTIFICATION</scope>
    <source>
        <tissue evidence="9">Whole insect</tissue>
    </source>
</reference>
<dbReference type="AlphaFoldDB" id="A0A6P7FQG2"/>
<feature type="transmembrane region" description="Helical" evidence="8">
    <location>
        <begin position="95"/>
        <end position="114"/>
    </location>
</feature>
<comment type="function">
    <text evidence="8">Gustatory receptor which mediates acceptance or avoidance behavior, depending on its substrates.</text>
</comment>
<keyword evidence="6 8" id="KW-0675">Receptor</keyword>
<feature type="transmembrane region" description="Helical" evidence="8">
    <location>
        <begin position="377"/>
        <end position="396"/>
    </location>
</feature>
<evidence type="ECO:0000256" key="2">
    <source>
        <dbReference type="ARBA" id="ARBA00022475"/>
    </source>
</evidence>
<keyword evidence="2 8" id="KW-1003">Cell membrane</keyword>
<dbReference type="KEGG" id="dvv:114330130"/>
<name>A0A6P7FQG2_DIAVI</name>
<dbReference type="GO" id="GO:0043025">
    <property type="term" value="C:neuronal cell body"/>
    <property type="evidence" value="ECO:0007669"/>
    <property type="project" value="TreeGrafter"/>
</dbReference>
<dbReference type="GO" id="GO:0007635">
    <property type="term" value="P:chemosensory behavior"/>
    <property type="evidence" value="ECO:0007669"/>
    <property type="project" value="TreeGrafter"/>
</dbReference>
<keyword evidence="3 8" id="KW-0812">Transmembrane</keyword>
<comment type="caution">
    <text evidence="8">Lacks conserved residue(s) required for the propagation of feature annotation.</text>
</comment>
<keyword evidence="7 8" id="KW-0807">Transducer</keyword>
<evidence type="ECO:0000256" key="4">
    <source>
        <dbReference type="ARBA" id="ARBA00022989"/>
    </source>
</evidence>
<dbReference type="GO" id="GO:0030424">
    <property type="term" value="C:axon"/>
    <property type="evidence" value="ECO:0007669"/>
    <property type="project" value="TreeGrafter"/>
</dbReference>
<proteinExistence type="inferred from homology"/>
<dbReference type="InterPro" id="IPR013604">
    <property type="entry name" value="7TM_chemorcpt"/>
</dbReference>
<dbReference type="PANTHER" id="PTHR21143:SF104">
    <property type="entry name" value="GUSTATORY RECEPTOR 8A-RELATED"/>
    <property type="match status" value="1"/>
</dbReference>